<dbReference type="EMBL" id="RBED01000089">
    <property type="protein sequence ID" value="RNL55989.1"/>
    <property type="molecule type" value="Genomic_DNA"/>
</dbReference>
<keyword evidence="3" id="KW-1185">Reference proteome</keyword>
<evidence type="ECO:0000256" key="1">
    <source>
        <dbReference type="SAM" id="SignalP"/>
    </source>
</evidence>
<name>A0A3N0C1A0_9MICC</name>
<dbReference type="Proteomes" id="UP000273807">
    <property type="component" value="Unassembled WGS sequence"/>
</dbReference>
<dbReference type="RefSeq" id="WP_123255154.1">
    <property type="nucleotide sequence ID" value="NZ_RBED01000089.1"/>
</dbReference>
<comment type="caution">
    <text evidence="2">The sequence shown here is derived from an EMBL/GenBank/DDBJ whole genome shotgun (WGS) entry which is preliminary data.</text>
</comment>
<dbReference type="OrthoDB" id="4952992at2"/>
<dbReference type="PROSITE" id="PS51257">
    <property type="entry name" value="PROKAR_LIPOPROTEIN"/>
    <property type="match status" value="1"/>
</dbReference>
<organism evidence="2 3">
    <name type="scientific">Arthrobacter oryzae</name>
    <dbReference type="NCBI Taxonomy" id="409290"/>
    <lineage>
        <taxon>Bacteria</taxon>
        <taxon>Bacillati</taxon>
        <taxon>Actinomycetota</taxon>
        <taxon>Actinomycetes</taxon>
        <taxon>Micrococcales</taxon>
        <taxon>Micrococcaceae</taxon>
        <taxon>Arthrobacter</taxon>
    </lineage>
</organism>
<reference evidence="2 3" key="1">
    <citation type="submission" date="2018-10" db="EMBL/GenBank/DDBJ databases">
        <title>Genome sequencing of Arthrobacter oryzae TNB02.</title>
        <authorList>
            <person name="Cho Y.-J."/>
            <person name="Cho A."/>
            <person name="Kim O.-S."/>
        </authorList>
    </citation>
    <scope>NUCLEOTIDE SEQUENCE [LARGE SCALE GENOMIC DNA]</scope>
    <source>
        <strain evidence="2 3">TNB02</strain>
    </source>
</reference>
<feature type="chain" id="PRO_5018312440" description="Lipoprotein" evidence="1">
    <location>
        <begin position="29"/>
        <end position="143"/>
    </location>
</feature>
<sequence length="143" mass="14956">MTRPLLRVSAAIGVVILLAGCSTPNGLAAFQRATTTEDHLLPGIELPDKPELEKVQLLADVDGVRYYAAQAESRALTCLVKVPNAEVGTLAAGSANSLGTGQIITISGMDGTAATLVADGFETGELEAQGWRKIHQNVLFGLR</sequence>
<protein>
    <recommendedName>
        <fullName evidence="4">Lipoprotein</fullName>
    </recommendedName>
</protein>
<dbReference type="AlphaFoldDB" id="A0A3N0C1A0"/>
<accession>A0A3N0C1A0</accession>
<gene>
    <name evidence="2" type="ORF">D7003_09200</name>
</gene>
<keyword evidence="1" id="KW-0732">Signal</keyword>
<proteinExistence type="predicted"/>
<feature type="signal peptide" evidence="1">
    <location>
        <begin position="1"/>
        <end position="28"/>
    </location>
</feature>
<evidence type="ECO:0008006" key="4">
    <source>
        <dbReference type="Google" id="ProtNLM"/>
    </source>
</evidence>
<evidence type="ECO:0000313" key="2">
    <source>
        <dbReference type="EMBL" id="RNL55989.1"/>
    </source>
</evidence>
<evidence type="ECO:0000313" key="3">
    <source>
        <dbReference type="Proteomes" id="UP000273807"/>
    </source>
</evidence>